<reference evidence="2" key="2">
    <citation type="journal article" date="2021" name="PeerJ">
        <title>Extensive microbial diversity within the chicken gut microbiome revealed by metagenomics and culture.</title>
        <authorList>
            <person name="Gilroy R."/>
            <person name="Ravi A."/>
            <person name="Getino M."/>
            <person name="Pursley I."/>
            <person name="Horton D.L."/>
            <person name="Alikhan N.F."/>
            <person name="Baker D."/>
            <person name="Gharbi K."/>
            <person name="Hall N."/>
            <person name="Watson M."/>
            <person name="Adriaenssens E.M."/>
            <person name="Foster-Nyarko E."/>
            <person name="Jarju S."/>
            <person name="Secka A."/>
            <person name="Antonio M."/>
            <person name="Oren A."/>
            <person name="Chaudhuri R.R."/>
            <person name="La Ragione R."/>
            <person name="Hildebrand F."/>
            <person name="Pallen M.J."/>
        </authorList>
    </citation>
    <scope>NUCLEOTIDE SEQUENCE</scope>
    <source>
        <strain evidence="2">2889</strain>
    </source>
</reference>
<name>A0A9D9H371_9BACT</name>
<dbReference type="InterPro" id="IPR036249">
    <property type="entry name" value="Thioredoxin-like_sf"/>
</dbReference>
<dbReference type="SUPFAM" id="SSF52833">
    <property type="entry name" value="Thioredoxin-like"/>
    <property type="match status" value="1"/>
</dbReference>
<feature type="domain" description="Thioredoxin" evidence="1">
    <location>
        <begin position="388"/>
        <end position="540"/>
    </location>
</feature>
<evidence type="ECO:0000259" key="1">
    <source>
        <dbReference type="PROSITE" id="PS51352"/>
    </source>
</evidence>
<dbReference type="EMBL" id="JADIMZ010000147">
    <property type="protein sequence ID" value="MBO8433552.1"/>
    <property type="molecule type" value="Genomic_DNA"/>
</dbReference>
<gene>
    <name evidence="2" type="ORF">IAB08_09735</name>
</gene>
<proteinExistence type="predicted"/>
<sequence>MKEFFTSVRVWAVLLLWGLWTLVSASVGACPGLAASSASPLIALSELTDLPGLSGAGERDVWWRIPDSVDYSVMVVGLAKGAEGRKIRWKTDADPFSGAYQELDGTVVDSNGRFVLATADISSTRPTYFEIDYYSTSLFVEPGKAYRLEFADFDYEADERMNAFVVSDQFPALTYRVVDAQGKPDTADLNYRLARYSALYQARLARDFTRIQQRKDTVPVADFIRMSDSLFGYVQDTFFQDYRFYMEAGLKALPGVYSRRALYRQCIEGRPVDMENPAQMDFLDSYFKDYFQSSPFLPFDQLRRIVNRNDLSPASRLSLLSDSIGLDYALRGEYLHDWVMVHALAEGLDNERLNGNHIQTILRAYQTRSKFPDLSRAIDNLLAERAKRARRQYFAGVELVDMDGKEIPVDSLLGPGLFHYFVFVRADYANCPSCNEEGTLLKDIWASLPDNVKNAVRIVFVNCDYDFGKYRRDAKTKEYPWPYLHFNRNIEWVRTIDAAHFPAYILVDDQGHVLNSAFNAPSQNIGDVFRRMATLKALQDRRNTGL</sequence>
<dbReference type="InterPro" id="IPR013766">
    <property type="entry name" value="Thioredoxin_domain"/>
</dbReference>
<dbReference type="PROSITE" id="PS51352">
    <property type="entry name" value="THIOREDOXIN_2"/>
    <property type="match status" value="1"/>
</dbReference>
<dbReference type="PROSITE" id="PS51257">
    <property type="entry name" value="PROKAR_LIPOPROTEIN"/>
    <property type="match status" value="1"/>
</dbReference>
<dbReference type="Gene3D" id="3.40.30.10">
    <property type="entry name" value="Glutaredoxin"/>
    <property type="match status" value="1"/>
</dbReference>
<protein>
    <recommendedName>
        <fullName evidence="1">Thioredoxin domain-containing protein</fullName>
    </recommendedName>
</protein>
<comment type="caution">
    <text evidence="2">The sequence shown here is derived from an EMBL/GenBank/DDBJ whole genome shotgun (WGS) entry which is preliminary data.</text>
</comment>
<evidence type="ECO:0000313" key="3">
    <source>
        <dbReference type="Proteomes" id="UP000823612"/>
    </source>
</evidence>
<dbReference type="Proteomes" id="UP000823612">
    <property type="component" value="Unassembled WGS sequence"/>
</dbReference>
<evidence type="ECO:0000313" key="2">
    <source>
        <dbReference type="EMBL" id="MBO8433552.1"/>
    </source>
</evidence>
<reference evidence="2" key="1">
    <citation type="submission" date="2020-10" db="EMBL/GenBank/DDBJ databases">
        <authorList>
            <person name="Gilroy R."/>
        </authorList>
    </citation>
    <scope>NUCLEOTIDE SEQUENCE</scope>
    <source>
        <strain evidence="2">2889</strain>
    </source>
</reference>
<organism evidence="2 3">
    <name type="scientific">Candidatus Pullibacteroides excrementavium</name>
    <dbReference type="NCBI Taxonomy" id="2840905"/>
    <lineage>
        <taxon>Bacteria</taxon>
        <taxon>Pseudomonadati</taxon>
        <taxon>Bacteroidota</taxon>
        <taxon>Bacteroidia</taxon>
        <taxon>Bacteroidales</taxon>
        <taxon>Candidatus Pullibacteroides</taxon>
    </lineage>
</organism>
<dbReference type="AlphaFoldDB" id="A0A9D9H371"/>
<accession>A0A9D9H371</accession>